<proteinExistence type="predicted"/>
<feature type="domain" description="Cyanovirin-N" evidence="1">
    <location>
        <begin position="3"/>
        <end position="105"/>
    </location>
</feature>
<sequence>MPDFHLSAQDIRVEGHTLKARLDNGEGGQNDAELDLNTIIGNNDGSFVWSDEGFARTAEEIHFTIEGGDNVPILRAQLRNSGGDLQQADINLAERIGNDHGKFVFE</sequence>
<dbReference type="InterPro" id="IPR036673">
    <property type="entry name" value="Cyanovirin-N_sf"/>
</dbReference>
<dbReference type="InterPro" id="IPR011058">
    <property type="entry name" value="Cyanovirin-N"/>
</dbReference>
<dbReference type="PANTHER" id="PTHR42076:SF1">
    <property type="entry name" value="CYANOVIRIN-N DOMAIN-CONTAINING PROTEIN"/>
    <property type="match status" value="1"/>
</dbReference>
<reference evidence="2" key="2">
    <citation type="submission" date="2023-06" db="EMBL/GenBank/DDBJ databases">
        <authorList>
            <consortium name="Lawrence Berkeley National Laboratory"/>
            <person name="Haridas S."/>
            <person name="Hensen N."/>
            <person name="Bonometti L."/>
            <person name="Westerberg I."/>
            <person name="Brannstrom I.O."/>
            <person name="Guillou S."/>
            <person name="Cros-Aarteil S."/>
            <person name="Calhoun S."/>
            <person name="Kuo A."/>
            <person name="Mondo S."/>
            <person name="Pangilinan J."/>
            <person name="Riley R."/>
            <person name="Labutti K."/>
            <person name="Andreopoulos B."/>
            <person name="Lipzen A."/>
            <person name="Chen C."/>
            <person name="Yanf M."/>
            <person name="Daum C."/>
            <person name="Ng V."/>
            <person name="Clum A."/>
            <person name="Steindorff A."/>
            <person name="Ohm R."/>
            <person name="Martin F."/>
            <person name="Silar P."/>
            <person name="Natvig D."/>
            <person name="Lalanne C."/>
            <person name="Gautier V."/>
            <person name="Ament-Velasquez S.L."/>
            <person name="Kruys A."/>
            <person name="Hutchinson M.I."/>
            <person name="Powell A.J."/>
            <person name="Barry K."/>
            <person name="Miller A.N."/>
            <person name="Grigoriev I.V."/>
            <person name="Debuchy R."/>
            <person name="Gladieux P."/>
            <person name="Thoren M.H."/>
            <person name="Johannesson H."/>
        </authorList>
    </citation>
    <scope>NUCLEOTIDE SEQUENCE</scope>
    <source>
        <strain evidence="2">SMH4131-1</strain>
    </source>
</reference>
<dbReference type="EMBL" id="JAUEPO010000005">
    <property type="protein sequence ID" value="KAK3320487.1"/>
    <property type="molecule type" value="Genomic_DNA"/>
</dbReference>
<name>A0AAE0I9D5_9PEZI</name>
<organism evidence="2 3">
    <name type="scientific">Cercophora scortea</name>
    <dbReference type="NCBI Taxonomy" id="314031"/>
    <lineage>
        <taxon>Eukaryota</taxon>
        <taxon>Fungi</taxon>
        <taxon>Dikarya</taxon>
        <taxon>Ascomycota</taxon>
        <taxon>Pezizomycotina</taxon>
        <taxon>Sordariomycetes</taxon>
        <taxon>Sordariomycetidae</taxon>
        <taxon>Sordariales</taxon>
        <taxon>Lasiosphaeriaceae</taxon>
        <taxon>Cercophora</taxon>
    </lineage>
</organism>
<reference evidence="2" key="1">
    <citation type="journal article" date="2023" name="Mol. Phylogenet. Evol.">
        <title>Genome-scale phylogeny and comparative genomics of the fungal order Sordariales.</title>
        <authorList>
            <person name="Hensen N."/>
            <person name="Bonometti L."/>
            <person name="Westerberg I."/>
            <person name="Brannstrom I.O."/>
            <person name="Guillou S."/>
            <person name="Cros-Aarteil S."/>
            <person name="Calhoun S."/>
            <person name="Haridas S."/>
            <person name="Kuo A."/>
            <person name="Mondo S."/>
            <person name="Pangilinan J."/>
            <person name="Riley R."/>
            <person name="LaButti K."/>
            <person name="Andreopoulos B."/>
            <person name="Lipzen A."/>
            <person name="Chen C."/>
            <person name="Yan M."/>
            <person name="Daum C."/>
            <person name="Ng V."/>
            <person name="Clum A."/>
            <person name="Steindorff A."/>
            <person name="Ohm R.A."/>
            <person name="Martin F."/>
            <person name="Silar P."/>
            <person name="Natvig D.O."/>
            <person name="Lalanne C."/>
            <person name="Gautier V."/>
            <person name="Ament-Velasquez S.L."/>
            <person name="Kruys A."/>
            <person name="Hutchinson M.I."/>
            <person name="Powell A.J."/>
            <person name="Barry K."/>
            <person name="Miller A.N."/>
            <person name="Grigoriev I.V."/>
            <person name="Debuchy R."/>
            <person name="Gladieux P."/>
            <person name="Hiltunen Thoren M."/>
            <person name="Johannesson H."/>
        </authorList>
    </citation>
    <scope>NUCLEOTIDE SEQUENCE</scope>
    <source>
        <strain evidence="2">SMH4131-1</strain>
    </source>
</reference>
<dbReference type="SMART" id="SM01111">
    <property type="entry name" value="CVNH"/>
    <property type="match status" value="1"/>
</dbReference>
<dbReference type="SUPFAM" id="SSF51322">
    <property type="entry name" value="Cyanovirin-N"/>
    <property type="match status" value="1"/>
</dbReference>
<dbReference type="Proteomes" id="UP001286456">
    <property type="component" value="Unassembled WGS sequence"/>
</dbReference>
<dbReference type="PANTHER" id="PTHR42076">
    <property type="entry name" value="CYANOVIRIN-N HOMOLOG"/>
    <property type="match status" value="1"/>
</dbReference>
<evidence type="ECO:0000259" key="1">
    <source>
        <dbReference type="SMART" id="SM01111"/>
    </source>
</evidence>
<comment type="caution">
    <text evidence="2">The sequence shown here is derived from an EMBL/GenBank/DDBJ whole genome shotgun (WGS) entry which is preliminary data.</text>
</comment>
<gene>
    <name evidence="2" type="ORF">B0T19DRAFT_241364</name>
</gene>
<protein>
    <submittedName>
        <fullName evidence="2">Cyanovirin-N</fullName>
    </submittedName>
</protein>
<evidence type="ECO:0000313" key="2">
    <source>
        <dbReference type="EMBL" id="KAK3320487.1"/>
    </source>
</evidence>
<keyword evidence="3" id="KW-1185">Reference proteome</keyword>
<dbReference type="Pfam" id="PF08881">
    <property type="entry name" value="CVNH"/>
    <property type="match status" value="1"/>
</dbReference>
<dbReference type="Gene3D" id="2.30.60.10">
    <property type="entry name" value="Cyanovirin-N"/>
    <property type="match status" value="1"/>
</dbReference>
<evidence type="ECO:0000313" key="3">
    <source>
        <dbReference type="Proteomes" id="UP001286456"/>
    </source>
</evidence>
<accession>A0AAE0I9D5</accession>
<dbReference type="AlphaFoldDB" id="A0AAE0I9D5"/>